<evidence type="ECO:0000313" key="3">
    <source>
        <dbReference type="Proteomes" id="UP000467700"/>
    </source>
</evidence>
<accession>A0A8S0X400</accession>
<evidence type="ECO:0000256" key="1">
    <source>
        <dbReference type="SAM" id="MobiDB-lite"/>
    </source>
</evidence>
<organism evidence="2 3">
    <name type="scientific">Cyclocybe aegerita</name>
    <name type="common">Black poplar mushroom</name>
    <name type="synonym">Agrocybe aegerita</name>
    <dbReference type="NCBI Taxonomy" id="1973307"/>
    <lineage>
        <taxon>Eukaryota</taxon>
        <taxon>Fungi</taxon>
        <taxon>Dikarya</taxon>
        <taxon>Basidiomycota</taxon>
        <taxon>Agaricomycotina</taxon>
        <taxon>Agaricomycetes</taxon>
        <taxon>Agaricomycetidae</taxon>
        <taxon>Agaricales</taxon>
        <taxon>Agaricineae</taxon>
        <taxon>Bolbitiaceae</taxon>
        <taxon>Cyclocybe</taxon>
    </lineage>
</organism>
<comment type="caution">
    <text evidence="2">The sequence shown here is derived from an EMBL/GenBank/DDBJ whole genome shotgun (WGS) entry which is preliminary data.</text>
</comment>
<protein>
    <submittedName>
        <fullName evidence="2">Uncharacterized protein</fullName>
    </submittedName>
</protein>
<dbReference type="Proteomes" id="UP000467700">
    <property type="component" value="Unassembled WGS sequence"/>
</dbReference>
<gene>
    <name evidence="2" type="ORF">AAE3_LOCUS8626</name>
</gene>
<feature type="compositionally biased region" description="Polar residues" evidence="1">
    <location>
        <begin position="1"/>
        <end position="12"/>
    </location>
</feature>
<sequence>MYCSTSFSGTQTRSEDALTTLQKQQQKAGQALRELAQNANQSPCRRRLPAARPETPTPPAAAHVQRTATRLSSWTARESELLASPRRRRVQNNGDENRAPHASSSTSVTSNRRTMMCPRLAPLTPLLTPQPPAAQPNA</sequence>
<keyword evidence="3" id="KW-1185">Reference proteome</keyword>
<feature type="compositionally biased region" description="Pro residues" evidence="1">
    <location>
        <begin position="128"/>
        <end position="138"/>
    </location>
</feature>
<proteinExistence type="predicted"/>
<reference evidence="2 3" key="1">
    <citation type="submission" date="2020-01" db="EMBL/GenBank/DDBJ databases">
        <authorList>
            <person name="Gupta K D."/>
        </authorList>
    </citation>
    <scope>NUCLEOTIDE SEQUENCE [LARGE SCALE GENOMIC DNA]</scope>
</reference>
<dbReference type="AlphaFoldDB" id="A0A8S0X400"/>
<evidence type="ECO:0000313" key="2">
    <source>
        <dbReference type="EMBL" id="CAA7266402.1"/>
    </source>
</evidence>
<feature type="region of interest" description="Disordered" evidence="1">
    <location>
        <begin position="1"/>
        <end position="138"/>
    </location>
</feature>
<feature type="compositionally biased region" description="Low complexity" evidence="1">
    <location>
        <begin position="17"/>
        <end position="32"/>
    </location>
</feature>
<name>A0A8S0X400_CYCAE</name>
<dbReference type="EMBL" id="CACVBS010000054">
    <property type="protein sequence ID" value="CAA7266402.1"/>
    <property type="molecule type" value="Genomic_DNA"/>
</dbReference>
<feature type="compositionally biased region" description="Polar residues" evidence="1">
    <location>
        <begin position="66"/>
        <end position="76"/>
    </location>
</feature>